<feature type="active site" description="Proton acceptor" evidence="4">
    <location>
        <position position="40"/>
    </location>
</feature>
<evidence type="ECO:0000256" key="7">
    <source>
        <dbReference type="SAM" id="SignalP"/>
    </source>
</evidence>
<evidence type="ECO:0000256" key="3">
    <source>
        <dbReference type="ARBA" id="ARBA00023295"/>
    </source>
</evidence>
<gene>
    <name evidence="9" type="ORF">NEOLEDRAFT_1080574</name>
</gene>
<reference evidence="9 10" key="1">
    <citation type="journal article" date="2016" name="Mol. Biol. Evol.">
        <title>Comparative Genomics of Early-Diverging Mushroom-Forming Fungi Provides Insights into the Origins of Lignocellulose Decay Capabilities.</title>
        <authorList>
            <person name="Nagy L.G."/>
            <person name="Riley R."/>
            <person name="Tritt A."/>
            <person name="Adam C."/>
            <person name="Daum C."/>
            <person name="Floudas D."/>
            <person name="Sun H."/>
            <person name="Yadav J.S."/>
            <person name="Pangilinan J."/>
            <person name="Larsson K.H."/>
            <person name="Matsuura K."/>
            <person name="Barry K."/>
            <person name="Labutti K."/>
            <person name="Kuo R."/>
            <person name="Ohm R.A."/>
            <person name="Bhattacharya S.S."/>
            <person name="Shirouzu T."/>
            <person name="Yoshinaga Y."/>
            <person name="Martin F.M."/>
            <person name="Grigoriev I.V."/>
            <person name="Hibbett D.S."/>
        </authorList>
    </citation>
    <scope>NUCLEOTIDE SEQUENCE [LARGE SCALE GENOMIC DNA]</scope>
    <source>
        <strain evidence="9 10">HHB14362 ss-1</strain>
    </source>
</reference>
<dbReference type="CDD" id="cd18833">
    <property type="entry name" value="GH43_PcXyl-like"/>
    <property type="match status" value="1"/>
</dbReference>
<evidence type="ECO:0000313" key="9">
    <source>
        <dbReference type="EMBL" id="KZT18301.1"/>
    </source>
</evidence>
<dbReference type="Gene3D" id="2.60.120.200">
    <property type="match status" value="1"/>
</dbReference>
<name>A0A165MGB7_9AGAM</name>
<organism evidence="9 10">
    <name type="scientific">Neolentinus lepideus HHB14362 ss-1</name>
    <dbReference type="NCBI Taxonomy" id="1314782"/>
    <lineage>
        <taxon>Eukaryota</taxon>
        <taxon>Fungi</taxon>
        <taxon>Dikarya</taxon>
        <taxon>Basidiomycota</taxon>
        <taxon>Agaricomycotina</taxon>
        <taxon>Agaricomycetes</taxon>
        <taxon>Gloeophyllales</taxon>
        <taxon>Gloeophyllaceae</taxon>
        <taxon>Neolentinus</taxon>
    </lineage>
</organism>
<dbReference type="PANTHER" id="PTHR42812:SF17">
    <property type="entry name" value="BETA-XYLOSIDASE C-TERMINAL CONCANAVALIN A-LIKE DOMAIN-CONTAINING PROTEIN-RELATED"/>
    <property type="match status" value="1"/>
</dbReference>
<dbReference type="STRING" id="1314782.A0A165MGB7"/>
<dbReference type="EMBL" id="KV425691">
    <property type="protein sequence ID" value="KZT18301.1"/>
    <property type="molecule type" value="Genomic_DNA"/>
</dbReference>
<evidence type="ECO:0000256" key="4">
    <source>
        <dbReference type="PIRSR" id="PIRSR606710-1"/>
    </source>
</evidence>
<dbReference type="InterPro" id="IPR051795">
    <property type="entry name" value="Glycosyl_Hydrlase_43"/>
</dbReference>
<evidence type="ECO:0000256" key="6">
    <source>
        <dbReference type="RuleBase" id="RU361187"/>
    </source>
</evidence>
<feature type="active site" description="Proton donor" evidence="4">
    <location>
        <position position="218"/>
    </location>
</feature>
<keyword evidence="10" id="KW-1185">Reference proteome</keyword>
<evidence type="ECO:0000259" key="8">
    <source>
        <dbReference type="Pfam" id="PF17851"/>
    </source>
</evidence>
<dbReference type="InterPro" id="IPR023296">
    <property type="entry name" value="Glyco_hydro_beta-prop_sf"/>
</dbReference>
<protein>
    <submittedName>
        <fullName evidence="9">Glycoside hydrolase family 43 protein</fullName>
    </submittedName>
</protein>
<evidence type="ECO:0000313" key="10">
    <source>
        <dbReference type="Proteomes" id="UP000076761"/>
    </source>
</evidence>
<dbReference type="SUPFAM" id="SSF75005">
    <property type="entry name" value="Arabinanase/levansucrase/invertase"/>
    <property type="match status" value="1"/>
</dbReference>
<dbReference type="InterPro" id="IPR041542">
    <property type="entry name" value="GH43_C2"/>
</dbReference>
<feature type="site" description="Important for catalytic activity, responsible for pKa modulation of the active site Glu and correct orientation of both the proton donor and substrate" evidence="5">
    <location>
        <position position="165"/>
    </location>
</feature>
<keyword evidence="2 6" id="KW-0378">Hydrolase</keyword>
<dbReference type="GO" id="GO:0005975">
    <property type="term" value="P:carbohydrate metabolic process"/>
    <property type="evidence" value="ECO:0007669"/>
    <property type="project" value="InterPro"/>
</dbReference>
<dbReference type="InterPro" id="IPR006710">
    <property type="entry name" value="Glyco_hydro_43"/>
</dbReference>
<evidence type="ECO:0000256" key="1">
    <source>
        <dbReference type="ARBA" id="ARBA00009865"/>
    </source>
</evidence>
<accession>A0A165MGB7</accession>
<dbReference type="AlphaFoldDB" id="A0A165MGB7"/>
<comment type="similarity">
    <text evidence="1 6">Belongs to the glycosyl hydrolase 43 family.</text>
</comment>
<evidence type="ECO:0000256" key="5">
    <source>
        <dbReference type="PIRSR" id="PIRSR606710-2"/>
    </source>
</evidence>
<dbReference type="InterPro" id="IPR013320">
    <property type="entry name" value="ConA-like_dom_sf"/>
</dbReference>
<keyword evidence="3 6" id="KW-0326">Glycosidase</keyword>
<dbReference type="SUPFAM" id="SSF49899">
    <property type="entry name" value="Concanavalin A-like lectins/glucanases"/>
    <property type="match status" value="1"/>
</dbReference>
<dbReference type="InParanoid" id="A0A165MGB7"/>
<dbReference type="Proteomes" id="UP000076761">
    <property type="component" value="Unassembled WGS sequence"/>
</dbReference>
<keyword evidence="7" id="KW-0732">Signal</keyword>
<feature type="domain" description="Beta-xylosidase C-terminal Concanavalin A-like" evidence="8">
    <location>
        <begin position="363"/>
        <end position="573"/>
    </location>
</feature>
<proteinExistence type="inferred from homology"/>
<dbReference type="Pfam" id="PF17851">
    <property type="entry name" value="GH43_C2"/>
    <property type="match status" value="1"/>
</dbReference>
<dbReference type="PANTHER" id="PTHR42812">
    <property type="entry name" value="BETA-XYLOSIDASE"/>
    <property type="match status" value="1"/>
</dbReference>
<dbReference type="Pfam" id="PF04616">
    <property type="entry name" value="Glyco_hydro_43"/>
    <property type="match status" value="1"/>
</dbReference>
<dbReference type="OrthoDB" id="2139957at2759"/>
<dbReference type="GO" id="GO:0004553">
    <property type="term" value="F:hydrolase activity, hydrolyzing O-glycosyl compounds"/>
    <property type="evidence" value="ECO:0007669"/>
    <property type="project" value="InterPro"/>
</dbReference>
<feature type="signal peptide" evidence="7">
    <location>
        <begin position="1"/>
        <end position="21"/>
    </location>
</feature>
<dbReference type="Gene3D" id="2.115.10.20">
    <property type="entry name" value="Glycosyl hydrolase domain, family 43"/>
    <property type="match status" value="1"/>
</dbReference>
<sequence>MAKVLLRLACILASLADVGFTTWTPIRPYKDPIIPGFNPDPSCTRVGDQFYCVNSSFNSFPGIPVYTSRDLINWEQIGKLIICNVLSRPEQLPQMAQIYGFTSGIWASTIRYNNGTFYVTTTLVWDKFAQDDPMRWDNMMFTTRNIYGDNWSDPVHFSPGFQGYDVSLFWDDDGKTYVQGSHAWHVLPGIWQYEIDLSNGTIWNPEVLWTGTGGIAPEGPHVYKRDGYYYLLIAEGGTGLNHMVTMARSNGSIHGPYEPCAHNPVLTNANTTEYLQTVGHADVFEDTEGNVWAVALATRNGTWDYPMGRETVLVAVAWEKDQYPLFNPFDPIRVTVDMAGPLPPPRPIPDGGTLVGHDQAITFSANEPLPRQLVYLRLPTPSSYILSPPSHPNSLCLLGSAANLTGPDGMSGTSTFVGRRQEHVEFTSDVILQFEPGQVGEEAGITVFLQQLQHFDLGVVSLNSTAERYIRLKTTTKNSTDGDMSDPLSLPGLVKLPESAGDSLKLKVQAVDASTYVFSYAEEGLRKPEWNVVGYGDASEVSGGFTGTIIGMYATGNGRNSTTSACFSTFSYRGVLNGYV</sequence>
<feature type="chain" id="PRO_5007862430" evidence="7">
    <location>
        <begin position="22"/>
        <end position="580"/>
    </location>
</feature>
<evidence type="ECO:0000256" key="2">
    <source>
        <dbReference type="ARBA" id="ARBA00022801"/>
    </source>
</evidence>